<feature type="domain" description="Alpha-D-phosphohexomutase alpha/beta/alpha" evidence="12">
    <location>
        <begin position="299"/>
        <end position="401"/>
    </location>
</feature>
<protein>
    <submittedName>
        <fullName evidence="13">Phosphomannomutase</fullName>
        <ecNumber evidence="13">5.4.2.8</ecNumber>
    </submittedName>
</protein>
<dbReference type="GO" id="GO:0000287">
    <property type="term" value="F:magnesium ion binding"/>
    <property type="evidence" value="ECO:0007669"/>
    <property type="project" value="InterPro"/>
</dbReference>
<evidence type="ECO:0000256" key="7">
    <source>
        <dbReference type="RuleBase" id="RU004326"/>
    </source>
</evidence>
<dbReference type="CDD" id="cd03089">
    <property type="entry name" value="PMM_PGM"/>
    <property type="match status" value="1"/>
</dbReference>
<dbReference type="Pfam" id="PF00408">
    <property type="entry name" value="PGM_PMM_IV"/>
    <property type="match status" value="1"/>
</dbReference>
<evidence type="ECO:0000259" key="10">
    <source>
        <dbReference type="Pfam" id="PF02878"/>
    </source>
</evidence>
<evidence type="ECO:0000256" key="4">
    <source>
        <dbReference type="ARBA" id="ARBA00022723"/>
    </source>
</evidence>
<dbReference type="GO" id="GO:0005975">
    <property type="term" value="P:carbohydrate metabolic process"/>
    <property type="evidence" value="ECO:0007669"/>
    <property type="project" value="InterPro"/>
</dbReference>
<evidence type="ECO:0000256" key="8">
    <source>
        <dbReference type="SAM" id="MobiDB-lite"/>
    </source>
</evidence>
<dbReference type="GO" id="GO:0004615">
    <property type="term" value="F:phosphomannomutase activity"/>
    <property type="evidence" value="ECO:0007669"/>
    <property type="project" value="UniProtKB-EC"/>
</dbReference>
<dbReference type="SUPFAM" id="SSF55957">
    <property type="entry name" value="Phosphoglucomutase, C-terminal domain"/>
    <property type="match status" value="1"/>
</dbReference>
<dbReference type="InterPro" id="IPR016055">
    <property type="entry name" value="A-D-PHexomutase_a/b/a-I/II/III"/>
</dbReference>
<feature type="domain" description="Alpha-D-phosphohexomutase alpha/beta/alpha" evidence="10">
    <location>
        <begin position="48"/>
        <end position="175"/>
    </location>
</feature>
<keyword evidence="3" id="KW-0597">Phosphoprotein</keyword>
<name>A0A6J4UFJ3_9BACT</name>
<feature type="domain" description="Alpha-D-phosphohexomutase alpha/beta/alpha" evidence="11">
    <location>
        <begin position="193"/>
        <end position="293"/>
    </location>
</feature>
<proteinExistence type="inferred from homology"/>
<dbReference type="Pfam" id="PF02878">
    <property type="entry name" value="PGM_PMM_I"/>
    <property type="match status" value="1"/>
</dbReference>
<dbReference type="EMBL" id="CADCWH010000104">
    <property type="protein sequence ID" value="CAA9547868.1"/>
    <property type="molecule type" value="Genomic_DNA"/>
</dbReference>
<comment type="cofactor">
    <cofactor evidence="1">
        <name>Mg(2+)</name>
        <dbReference type="ChEBI" id="CHEBI:18420"/>
    </cofactor>
</comment>
<dbReference type="InterPro" id="IPR005845">
    <property type="entry name" value="A-D-PHexomutase_a/b/a-II"/>
</dbReference>
<dbReference type="Gene3D" id="3.30.310.50">
    <property type="entry name" value="Alpha-D-phosphohexomutase, C-terminal domain"/>
    <property type="match status" value="1"/>
</dbReference>
<sequence length="494" mass="52859">MGTPCPSHPGRAMIAPDTGGRVETGREAGKMADGHGTTGPDDATVASLFKAYDVRGTVPDQLTPEIAYRIGRAMVATMNPEVVAVGRDMRLSGPALSAALIDGIRDGGADVVDLGLVSTDALYFAVGRFGYRAGVMITASHNPADYNGFKICRQEARALSLEDGLDKIRDAVLAGSFPELDGRGDLTQRDVLDDYAAFVLGQVDTSAIRPLKIAIDAGNGMAGSTVPRVFKDLPCEVIPLYFDLDGSFPNHEANPIEPANIKDLQRTVMEQACDLGVAFDGDADRMFLIDERGQFIGGDMTTAMVSVMTLRRNPGAAVVYNLICSRSVPETIEREGGRPIRSRVGHSYIKATMRTEDAVFGGEHSGHFYFRENWYADSGLLALLTVLELVSDANQPLSAVLAPLDTRVRSGEINTEVDDPAAISAAVEAHFAAAGATIDHLDGLTVGFPDWWFNLRSSNTQPLLRLNVEAETPDVLAARTREIQAMIGGRPGGH</sequence>
<comment type="similarity">
    <text evidence="2 7">Belongs to the phosphohexose mutase family.</text>
</comment>
<dbReference type="InterPro" id="IPR005844">
    <property type="entry name" value="A-D-PHexomutase_a/b/a-I"/>
</dbReference>
<dbReference type="SUPFAM" id="SSF53738">
    <property type="entry name" value="Phosphoglucomutase, first 3 domains"/>
    <property type="match status" value="3"/>
</dbReference>
<dbReference type="PRINTS" id="PR00509">
    <property type="entry name" value="PGMPMM"/>
</dbReference>
<organism evidence="13">
    <name type="scientific">uncultured Thermomicrobiales bacterium</name>
    <dbReference type="NCBI Taxonomy" id="1645740"/>
    <lineage>
        <taxon>Bacteria</taxon>
        <taxon>Pseudomonadati</taxon>
        <taxon>Thermomicrobiota</taxon>
        <taxon>Thermomicrobia</taxon>
        <taxon>Thermomicrobiales</taxon>
        <taxon>environmental samples</taxon>
    </lineage>
</organism>
<dbReference type="PANTHER" id="PTHR43771">
    <property type="entry name" value="PHOSPHOMANNOMUTASE"/>
    <property type="match status" value="1"/>
</dbReference>
<accession>A0A6J4UFJ3</accession>
<dbReference type="EC" id="5.4.2.8" evidence="13"/>
<dbReference type="Pfam" id="PF02879">
    <property type="entry name" value="PGM_PMM_II"/>
    <property type="match status" value="1"/>
</dbReference>
<dbReference type="InterPro" id="IPR005841">
    <property type="entry name" value="Alpha-D-phosphohexomutase_SF"/>
</dbReference>
<dbReference type="InterPro" id="IPR005843">
    <property type="entry name" value="A-D-PHexomutase_C"/>
</dbReference>
<dbReference type="Pfam" id="PF02880">
    <property type="entry name" value="PGM_PMM_III"/>
    <property type="match status" value="1"/>
</dbReference>
<dbReference type="PROSITE" id="PS00710">
    <property type="entry name" value="PGM_PMM"/>
    <property type="match status" value="1"/>
</dbReference>
<dbReference type="PANTHER" id="PTHR43771:SF1">
    <property type="entry name" value="PHOSPHOMANNOMUTASE"/>
    <property type="match status" value="1"/>
</dbReference>
<dbReference type="InterPro" id="IPR005846">
    <property type="entry name" value="A-D-PHexomutase_a/b/a-III"/>
</dbReference>
<dbReference type="Gene3D" id="3.40.120.10">
    <property type="entry name" value="Alpha-D-Glucose-1,6-Bisphosphate, subunit A, domain 3"/>
    <property type="match status" value="3"/>
</dbReference>
<gene>
    <name evidence="13" type="ORF">AVDCRST_MAG70-672</name>
</gene>
<keyword evidence="6 13" id="KW-0413">Isomerase</keyword>
<feature type="domain" description="Alpha-D-phosphohexomutase C-terminal" evidence="9">
    <location>
        <begin position="412"/>
        <end position="481"/>
    </location>
</feature>
<feature type="compositionally biased region" description="Basic and acidic residues" evidence="8">
    <location>
        <begin position="23"/>
        <end position="33"/>
    </location>
</feature>
<reference evidence="13" key="1">
    <citation type="submission" date="2020-02" db="EMBL/GenBank/DDBJ databases">
        <authorList>
            <person name="Meier V. D."/>
        </authorList>
    </citation>
    <scope>NUCLEOTIDE SEQUENCE</scope>
    <source>
        <strain evidence="13">AVDCRST_MAG70</strain>
    </source>
</reference>
<feature type="region of interest" description="Disordered" evidence="8">
    <location>
        <begin position="1"/>
        <end position="39"/>
    </location>
</feature>
<evidence type="ECO:0000256" key="2">
    <source>
        <dbReference type="ARBA" id="ARBA00010231"/>
    </source>
</evidence>
<evidence type="ECO:0000259" key="12">
    <source>
        <dbReference type="Pfam" id="PF02880"/>
    </source>
</evidence>
<evidence type="ECO:0000259" key="11">
    <source>
        <dbReference type="Pfam" id="PF02879"/>
    </source>
</evidence>
<dbReference type="InterPro" id="IPR036900">
    <property type="entry name" value="A-D-PHexomutase_C_sf"/>
</dbReference>
<dbReference type="AlphaFoldDB" id="A0A6J4UFJ3"/>
<evidence type="ECO:0000313" key="13">
    <source>
        <dbReference type="EMBL" id="CAA9547868.1"/>
    </source>
</evidence>
<keyword evidence="5 7" id="KW-0460">Magnesium</keyword>
<evidence type="ECO:0000256" key="6">
    <source>
        <dbReference type="ARBA" id="ARBA00023235"/>
    </source>
</evidence>
<evidence type="ECO:0000256" key="1">
    <source>
        <dbReference type="ARBA" id="ARBA00001946"/>
    </source>
</evidence>
<keyword evidence="4 7" id="KW-0479">Metal-binding</keyword>
<evidence type="ECO:0000256" key="3">
    <source>
        <dbReference type="ARBA" id="ARBA00022553"/>
    </source>
</evidence>
<dbReference type="InterPro" id="IPR016066">
    <property type="entry name" value="A-D-PHexomutase_CS"/>
</dbReference>
<evidence type="ECO:0000259" key="9">
    <source>
        <dbReference type="Pfam" id="PF00408"/>
    </source>
</evidence>
<evidence type="ECO:0000256" key="5">
    <source>
        <dbReference type="ARBA" id="ARBA00022842"/>
    </source>
</evidence>